<feature type="region of interest" description="Disordered" evidence="1">
    <location>
        <begin position="169"/>
        <end position="192"/>
    </location>
</feature>
<reference evidence="2" key="1">
    <citation type="journal article" date="2014" name="Front. Microbiol.">
        <title>High frequency of phylogenetically diverse reductive dehalogenase-homologous genes in deep subseafloor sedimentary metagenomes.</title>
        <authorList>
            <person name="Kawai M."/>
            <person name="Futagami T."/>
            <person name="Toyoda A."/>
            <person name="Takaki Y."/>
            <person name="Nishi S."/>
            <person name="Hori S."/>
            <person name="Arai W."/>
            <person name="Tsubouchi T."/>
            <person name="Morono Y."/>
            <person name="Uchiyama I."/>
            <person name="Ito T."/>
            <person name="Fujiyama A."/>
            <person name="Inagaki F."/>
            <person name="Takami H."/>
        </authorList>
    </citation>
    <scope>NUCLEOTIDE SEQUENCE</scope>
    <source>
        <strain evidence="2">Expedition CK06-06</strain>
    </source>
</reference>
<evidence type="ECO:0000313" key="2">
    <source>
        <dbReference type="EMBL" id="GAG46425.1"/>
    </source>
</evidence>
<name>X0XT47_9ZZZZ</name>
<feature type="non-terminal residue" evidence="2">
    <location>
        <position position="1"/>
    </location>
</feature>
<dbReference type="EMBL" id="BARS01051545">
    <property type="protein sequence ID" value="GAG46425.1"/>
    <property type="molecule type" value="Genomic_DNA"/>
</dbReference>
<accession>X0XT47</accession>
<evidence type="ECO:0000256" key="1">
    <source>
        <dbReference type="SAM" id="MobiDB-lite"/>
    </source>
</evidence>
<organism evidence="2">
    <name type="scientific">marine sediment metagenome</name>
    <dbReference type="NCBI Taxonomy" id="412755"/>
    <lineage>
        <taxon>unclassified sequences</taxon>
        <taxon>metagenomes</taxon>
        <taxon>ecological metagenomes</taxon>
    </lineage>
</organism>
<dbReference type="AlphaFoldDB" id="X0XT47"/>
<gene>
    <name evidence="2" type="ORF">S01H1_76756</name>
</gene>
<feature type="compositionally biased region" description="Basic and acidic residues" evidence="1">
    <location>
        <begin position="17"/>
        <end position="27"/>
    </location>
</feature>
<feature type="region of interest" description="Disordered" evidence="1">
    <location>
        <begin position="15"/>
        <end position="45"/>
    </location>
</feature>
<sequence>EVEAFEESEEVLTFYEAQHETGEKESPEGGGNDMDEKEVQKAKDDAVKEALDKQRAEFSKSLGIEDDADPVKGAEALRKADEAKQVELTEREAKEFAAKVDAQFLQAVSEEKKTPAMKDDFMLMVEGLKTLSGENGTLKFTVGKEEKTGTVLEALDARVKAMPKIQGLKLSMESGEQTNPAEREKKKVSDHVPRDVREFAKELGIPIEGVEEFEEIKNLAKKEKISFEQAMCEVT</sequence>
<comment type="caution">
    <text evidence="2">The sequence shown here is derived from an EMBL/GenBank/DDBJ whole genome shotgun (WGS) entry which is preliminary data.</text>
</comment>
<feature type="non-terminal residue" evidence="2">
    <location>
        <position position="235"/>
    </location>
</feature>
<proteinExistence type="predicted"/>
<protein>
    <submittedName>
        <fullName evidence="2">Uncharacterized protein</fullName>
    </submittedName>
</protein>
<feature type="compositionally biased region" description="Basic and acidic residues" evidence="1">
    <location>
        <begin position="181"/>
        <end position="192"/>
    </location>
</feature>